<dbReference type="PANTHER" id="PTHR35307:SF3">
    <property type="entry name" value="DUF4220 DOMAIN-CONTAINING PROTEIN"/>
    <property type="match status" value="1"/>
</dbReference>
<dbReference type="Proteomes" id="UP000823749">
    <property type="component" value="Chromosome 7"/>
</dbReference>
<evidence type="ECO:0000313" key="4">
    <source>
        <dbReference type="Proteomes" id="UP000823749"/>
    </source>
</evidence>
<keyword evidence="4" id="KW-1185">Reference proteome</keyword>
<organism evidence="3 4">
    <name type="scientific">Rhododendron griersonianum</name>
    <dbReference type="NCBI Taxonomy" id="479676"/>
    <lineage>
        <taxon>Eukaryota</taxon>
        <taxon>Viridiplantae</taxon>
        <taxon>Streptophyta</taxon>
        <taxon>Embryophyta</taxon>
        <taxon>Tracheophyta</taxon>
        <taxon>Spermatophyta</taxon>
        <taxon>Magnoliopsida</taxon>
        <taxon>eudicotyledons</taxon>
        <taxon>Gunneridae</taxon>
        <taxon>Pentapetalae</taxon>
        <taxon>asterids</taxon>
        <taxon>Ericales</taxon>
        <taxon>Ericaceae</taxon>
        <taxon>Ericoideae</taxon>
        <taxon>Rhodoreae</taxon>
        <taxon>Rhododendron</taxon>
    </lineage>
</organism>
<feature type="transmembrane region" description="Helical" evidence="2">
    <location>
        <begin position="53"/>
        <end position="74"/>
    </location>
</feature>
<evidence type="ECO:0000256" key="1">
    <source>
        <dbReference type="SAM" id="MobiDB-lite"/>
    </source>
</evidence>
<gene>
    <name evidence="3" type="ORF">RHGRI_021167</name>
</gene>
<proteinExistence type="predicted"/>
<keyword evidence="2" id="KW-0472">Membrane</keyword>
<dbReference type="PANTHER" id="PTHR35307">
    <property type="entry name" value="PROTEIN, PUTATIVE-RELATED"/>
    <property type="match status" value="1"/>
</dbReference>
<evidence type="ECO:0000256" key="2">
    <source>
        <dbReference type="SAM" id="Phobius"/>
    </source>
</evidence>
<feature type="transmembrane region" description="Helical" evidence="2">
    <location>
        <begin position="301"/>
        <end position="320"/>
    </location>
</feature>
<protein>
    <submittedName>
        <fullName evidence="3">Uncharacterized protein</fullName>
    </submittedName>
</protein>
<feature type="transmembrane region" description="Helical" evidence="2">
    <location>
        <begin position="119"/>
        <end position="137"/>
    </location>
</feature>
<feature type="transmembrane region" description="Helical" evidence="2">
    <location>
        <begin position="94"/>
        <end position="112"/>
    </location>
</feature>
<feature type="compositionally biased region" description="Polar residues" evidence="1">
    <location>
        <begin position="640"/>
        <end position="660"/>
    </location>
</feature>
<keyword evidence="2" id="KW-0812">Transmembrane</keyword>
<accession>A0AAV6JJ63</accession>
<dbReference type="AlphaFoldDB" id="A0AAV6JJ63"/>
<feature type="region of interest" description="Disordered" evidence="1">
    <location>
        <begin position="640"/>
        <end position="666"/>
    </location>
</feature>
<dbReference type="EMBL" id="JACTNZ010000007">
    <property type="protein sequence ID" value="KAG5541236.1"/>
    <property type="molecule type" value="Genomic_DNA"/>
</dbReference>
<feature type="transmembrane region" description="Helical" evidence="2">
    <location>
        <begin position="157"/>
        <end position="176"/>
    </location>
</feature>
<name>A0AAV6JJ63_9ERIC</name>
<feature type="transmembrane region" description="Helical" evidence="2">
    <location>
        <begin position="271"/>
        <end position="295"/>
    </location>
</feature>
<evidence type="ECO:0000313" key="3">
    <source>
        <dbReference type="EMBL" id="KAG5541236.1"/>
    </source>
</evidence>
<sequence length="666" mass="73982">MDSQNLRDNDLKEIEESLNAPMPWIGLYVTAASLVCSLAMAADVIHGIRRRKIWFPCKFFTMNATSLTILAVAMKLPVDLNTPMLTDLDLGPKITSEVFMIIVMGNFLISFASRNNDQSFMNIVALGILVVTIVVDVGINLHTARIDYNEFIYSPKFYIFCMLMLLVTLSSLALTNPTTKRYMEFKYNELHETACEGGKLEEAGNLTHQKLKEVVEKYWVMAETGSPQFVMARLVTSAMSGAICFVTMISLIVAESILLRKKNQLARPNSIYHWSSSWILAIQSIGMVLGVQIGIVVASKLVQLISIIIALPFFSCFYYCKRMKEDPTSNSSASTNNRSLEPKNSSPELDLYVLQLEGEGKLPKIIRKNICHELNQVIQMGKSQQPKYLMELLRKSNNCYKGVADIDSSQVLNSWTMPVVTLTSIAVALPNVESQAVDRLISSVSEGLVYAGLVEESFSSKAENMLNLKCTADVVWAEVELYRKWLGKDLRKLSLEGKTIVGTLQTLVDIAEKSVIEYQRSATECPNVLAANSMYKISQTILKDYEGNTDANKDGNVFEQLSVMIADIFGACLSNLSSVVIRKCYCSAIEEREKSVRRAARLLGEIEEILEILGNKQLTCLSGDRAADIEEGHVYMMQKDPSSIVPSSNNEVATSGSGESHINIAE</sequence>
<feature type="transmembrane region" description="Helical" evidence="2">
    <location>
        <begin position="20"/>
        <end position="41"/>
    </location>
</feature>
<feature type="transmembrane region" description="Helical" evidence="2">
    <location>
        <begin position="240"/>
        <end position="259"/>
    </location>
</feature>
<comment type="caution">
    <text evidence="3">The sequence shown here is derived from an EMBL/GenBank/DDBJ whole genome shotgun (WGS) entry which is preliminary data.</text>
</comment>
<reference evidence="3" key="1">
    <citation type="submission" date="2020-08" db="EMBL/GenBank/DDBJ databases">
        <title>Plant Genome Project.</title>
        <authorList>
            <person name="Zhang R.-G."/>
        </authorList>
    </citation>
    <scope>NUCLEOTIDE SEQUENCE</scope>
    <source>
        <strain evidence="3">WSP0</strain>
        <tissue evidence="3">Leaf</tissue>
    </source>
</reference>
<keyword evidence="2" id="KW-1133">Transmembrane helix</keyword>